<feature type="transmembrane region" description="Helical" evidence="1">
    <location>
        <begin position="22"/>
        <end position="42"/>
    </location>
</feature>
<dbReference type="Proteomes" id="UP000630718">
    <property type="component" value="Unassembled WGS sequence"/>
</dbReference>
<evidence type="ECO:0000313" key="2">
    <source>
        <dbReference type="EMBL" id="GHE89213.1"/>
    </source>
</evidence>
<reference evidence="2" key="1">
    <citation type="journal article" date="2014" name="Int. J. Syst. Evol. Microbiol.">
        <title>Complete genome sequence of Corynebacterium casei LMG S-19264T (=DSM 44701T), isolated from a smear-ripened cheese.</title>
        <authorList>
            <consortium name="US DOE Joint Genome Institute (JGI-PGF)"/>
            <person name="Walter F."/>
            <person name="Albersmeier A."/>
            <person name="Kalinowski J."/>
            <person name="Ruckert C."/>
        </authorList>
    </citation>
    <scope>NUCLEOTIDE SEQUENCE</scope>
    <source>
        <strain evidence="2">JCM 4477</strain>
    </source>
</reference>
<evidence type="ECO:0000313" key="3">
    <source>
        <dbReference type="Proteomes" id="UP000630718"/>
    </source>
</evidence>
<accession>A0A919A6J7</accession>
<protein>
    <submittedName>
        <fullName evidence="2">Uncharacterized protein</fullName>
    </submittedName>
</protein>
<dbReference type="EMBL" id="BNBI01000002">
    <property type="protein sequence ID" value="GHE89213.1"/>
    <property type="molecule type" value="Genomic_DNA"/>
</dbReference>
<feature type="transmembrane region" description="Helical" evidence="1">
    <location>
        <begin position="62"/>
        <end position="81"/>
    </location>
</feature>
<keyword evidence="1" id="KW-1133">Transmembrane helix</keyword>
<proteinExistence type="predicted"/>
<organism evidence="2 3">
    <name type="scientific">Streptomyces fumanus</name>
    <dbReference type="NCBI Taxonomy" id="67302"/>
    <lineage>
        <taxon>Bacteria</taxon>
        <taxon>Bacillati</taxon>
        <taxon>Actinomycetota</taxon>
        <taxon>Actinomycetes</taxon>
        <taxon>Kitasatosporales</taxon>
        <taxon>Streptomycetaceae</taxon>
        <taxon>Streptomyces</taxon>
    </lineage>
</organism>
<keyword evidence="1" id="KW-0472">Membrane</keyword>
<comment type="caution">
    <text evidence="2">The sequence shown here is derived from an EMBL/GenBank/DDBJ whole genome shotgun (WGS) entry which is preliminary data.</text>
</comment>
<evidence type="ECO:0000256" key="1">
    <source>
        <dbReference type="SAM" id="Phobius"/>
    </source>
</evidence>
<dbReference type="AlphaFoldDB" id="A0A919A6J7"/>
<name>A0A919A6J7_9ACTN</name>
<reference evidence="2" key="2">
    <citation type="submission" date="2020-09" db="EMBL/GenBank/DDBJ databases">
        <authorList>
            <person name="Sun Q."/>
            <person name="Ohkuma M."/>
        </authorList>
    </citation>
    <scope>NUCLEOTIDE SEQUENCE</scope>
    <source>
        <strain evidence="2">JCM 4477</strain>
    </source>
</reference>
<gene>
    <name evidence="2" type="ORF">GCM10018772_11200</name>
</gene>
<sequence>MRCGTYTLPEDRQMWLGAYMRVLFFFIGSAFCLIGLFSFVGAFATWNTARWDPTYASSPKKVMSWLASGVVCLGLMTLFYLL</sequence>
<keyword evidence="3" id="KW-1185">Reference proteome</keyword>
<keyword evidence="1" id="KW-0812">Transmembrane</keyword>